<comment type="catalytic activity">
    <reaction evidence="4 5">
        <text>S-adenosyl-L-homocysteine + H2O = L-homocysteine + adenosine</text>
        <dbReference type="Rhea" id="RHEA:21708"/>
        <dbReference type="ChEBI" id="CHEBI:15377"/>
        <dbReference type="ChEBI" id="CHEBI:16335"/>
        <dbReference type="ChEBI" id="CHEBI:57856"/>
        <dbReference type="ChEBI" id="CHEBI:58199"/>
        <dbReference type="EC" id="3.13.2.1"/>
    </reaction>
</comment>
<feature type="binding site" evidence="4">
    <location>
        <begin position="226"/>
        <end position="231"/>
    </location>
    <ligand>
        <name>NAD(+)</name>
        <dbReference type="ChEBI" id="CHEBI:57540"/>
    </ligand>
</feature>
<comment type="caution">
    <text evidence="8">The sequence shown here is derived from an EMBL/GenBank/DDBJ whole genome shotgun (WGS) entry which is preliminary data.</text>
</comment>
<keyword evidence="3 4" id="KW-0520">NAD</keyword>
<dbReference type="PANTHER" id="PTHR23420">
    <property type="entry name" value="ADENOSYLHOMOCYSTEINASE"/>
    <property type="match status" value="1"/>
</dbReference>
<reference evidence="9" key="1">
    <citation type="journal article" date="2019" name="Int. J. Syst. Evol. Microbiol.">
        <title>The Global Catalogue of Microorganisms (GCM) 10K type strain sequencing project: providing services to taxonomists for standard genome sequencing and annotation.</title>
        <authorList>
            <consortium name="The Broad Institute Genomics Platform"/>
            <consortium name="The Broad Institute Genome Sequencing Center for Infectious Disease"/>
            <person name="Wu L."/>
            <person name="Ma J."/>
        </authorList>
    </citation>
    <scope>NUCLEOTIDE SEQUENCE [LARGE SCALE GENOMIC DNA]</scope>
    <source>
        <strain evidence="9">KCTC 42456</strain>
    </source>
</reference>
<dbReference type="NCBIfam" id="TIGR00936">
    <property type="entry name" value="ahcY"/>
    <property type="match status" value="1"/>
</dbReference>
<feature type="binding site" evidence="4">
    <location>
        <position position="137"/>
    </location>
    <ligand>
        <name>substrate</name>
    </ligand>
</feature>
<accession>A0ABW5TNV3</accession>
<evidence type="ECO:0000256" key="5">
    <source>
        <dbReference type="RuleBase" id="RU000548"/>
    </source>
</evidence>
<dbReference type="InterPro" id="IPR015878">
    <property type="entry name" value="Ado_hCys_hydrolase_NAD-bd"/>
</dbReference>
<dbReference type="Proteomes" id="UP001597546">
    <property type="component" value="Unassembled WGS sequence"/>
</dbReference>
<dbReference type="SUPFAM" id="SSF52283">
    <property type="entry name" value="Formate/glycerate dehydrogenase catalytic domain-like"/>
    <property type="match status" value="1"/>
</dbReference>
<dbReference type="Gene3D" id="3.40.50.1480">
    <property type="entry name" value="Adenosylhomocysteinase-like"/>
    <property type="match status" value="3"/>
</dbReference>
<evidence type="ECO:0000256" key="3">
    <source>
        <dbReference type="ARBA" id="ARBA00023027"/>
    </source>
</evidence>
<feature type="domain" description="S-adenosyl-L-homocysteine hydrolase NAD binding" evidence="7">
    <location>
        <begin position="197"/>
        <end position="358"/>
    </location>
</feature>
<evidence type="ECO:0000313" key="9">
    <source>
        <dbReference type="Proteomes" id="UP001597546"/>
    </source>
</evidence>
<dbReference type="NCBIfam" id="NF004005">
    <property type="entry name" value="PRK05476.2-3"/>
    <property type="match status" value="1"/>
</dbReference>
<dbReference type="PROSITE" id="PS00738">
    <property type="entry name" value="ADOHCYASE_1"/>
    <property type="match status" value="1"/>
</dbReference>
<feature type="binding site" evidence="4">
    <location>
        <position position="192"/>
    </location>
    <ligand>
        <name>substrate</name>
    </ligand>
</feature>
<gene>
    <name evidence="4 8" type="primary">ahcY</name>
    <name evidence="8" type="ORF">ACFSSE_03045</name>
</gene>
<dbReference type="PROSITE" id="PS00739">
    <property type="entry name" value="ADOHCYASE_2"/>
    <property type="match status" value="1"/>
</dbReference>
<evidence type="ECO:0000256" key="2">
    <source>
        <dbReference type="ARBA" id="ARBA00022563"/>
    </source>
</evidence>
<comment type="similarity">
    <text evidence="1 4 6">Belongs to the adenosylhomocysteinase family.</text>
</comment>
<dbReference type="CDD" id="cd00401">
    <property type="entry name" value="SAHH"/>
    <property type="match status" value="1"/>
</dbReference>
<dbReference type="Pfam" id="PF00670">
    <property type="entry name" value="AdoHcyase_NAD"/>
    <property type="match status" value="1"/>
</dbReference>
<dbReference type="EMBL" id="JBHULV010000008">
    <property type="protein sequence ID" value="MFD2730667.1"/>
    <property type="molecule type" value="Genomic_DNA"/>
</dbReference>
<feature type="binding site" evidence="4">
    <location>
        <position position="162"/>
    </location>
    <ligand>
        <name>substrate</name>
    </ligand>
</feature>
<feature type="binding site" evidence="4">
    <location>
        <position position="197"/>
    </location>
    <ligand>
        <name>NAD(+)</name>
        <dbReference type="ChEBI" id="CHEBI:57540"/>
    </ligand>
</feature>
<comment type="function">
    <text evidence="4">May play a key role in the regulation of the intracellular concentration of adenosylhomocysteine.</text>
</comment>
<keyword evidence="9" id="KW-1185">Reference proteome</keyword>
<dbReference type="Gene3D" id="3.40.50.720">
    <property type="entry name" value="NAD(P)-binding Rossmann-like Domain"/>
    <property type="match status" value="1"/>
</dbReference>
<dbReference type="InterPro" id="IPR042172">
    <property type="entry name" value="Adenosylhomocyst_ase-like_sf"/>
</dbReference>
<dbReference type="InterPro" id="IPR036291">
    <property type="entry name" value="NAD(P)-bd_dom_sf"/>
</dbReference>
<evidence type="ECO:0000256" key="1">
    <source>
        <dbReference type="ARBA" id="ARBA00007122"/>
    </source>
</evidence>
<feature type="binding site" evidence="4">
    <location>
        <begin position="163"/>
        <end position="165"/>
    </location>
    <ligand>
        <name>NAD(+)</name>
        <dbReference type="ChEBI" id="CHEBI:57540"/>
    </ligand>
</feature>
<sequence>MSSVETTYVPFKVKDISLADWGRKEIGLAEAEMPGLMALREEFGASQPLKGARIAGCLHMTIQTAVLIETLVALGADVTWSSCNIFSTQDHAAAAIAAAGIPVYAWKGLNEEEFDWCIEQTLFFGENREPLNMILDDGGDLTNMVLDRYPELAAGIKGISEETTTGVLRLHDRVKKGTLPMPAININDSVTKSKFDNKYGCRESLVDAIRRATDVMMAGKVGVVCGYGDVGKGSAESLSKAGVRVIVTEIDPICALQAAMEGYEVKKLATAIKEADIVVTATGNKDIVRGEHFEALKDKAIVCNIGHFDNEIDMAWLNKNHGASKVEIKPQVDKYTINGKDVIVLAEGRLVNLGCATGHPSFVMSNSFTNQTLAQLELWTNAAAYENKVYVLPKTLDEKVARLHLAKIGVELEELRTDQAEYIGVTVEGPFKSDSYRY</sequence>
<comment type="cofactor">
    <cofactor evidence="4 5">
        <name>NAD(+)</name>
        <dbReference type="ChEBI" id="CHEBI:57540"/>
    </cofactor>
    <text evidence="4 5">Binds 1 NAD(+) per subunit.</text>
</comment>
<dbReference type="InterPro" id="IPR020082">
    <property type="entry name" value="S-Ado-L-homoCys_hydrolase_CS"/>
</dbReference>
<dbReference type="Pfam" id="PF05221">
    <property type="entry name" value="AdoHcyase"/>
    <property type="match status" value="2"/>
</dbReference>
<feature type="binding site" evidence="4">
    <location>
        <position position="61"/>
    </location>
    <ligand>
        <name>substrate</name>
    </ligand>
</feature>
<dbReference type="PIRSF" id="PIRSF001109">
    <property type="entry name" value="Ad_hcy_hydrolase"/>
    <property type="match status" value="1"/>
</dbReference>
<keyword evidence="4" id="KW-0963">Cytoplasm</keyword>
<dbReference type="RefSeq" id="WP_379040534.1">
    <property type="nucleotide sequence ID" value="NZ_JBHSKW010000005.1"/>
</dbReference>
<organism evidence="8 9">
    <name type="scientific">Pedobacter alpinus</name>
    <dbReference type="NCBI Taxonomy" id="1590643"/>
    <lineage>
        <taxon>Bacteria</taxon>
        <taxon>Pseudomonadati</taxon>
        <taxon>Bacteroidota</taxon>
        <taxon>Sphingobacteriia</taxon>
        <taxon>Sphingobacteriales</taxon>
        <taxon>Sphingobacteriaceae</taxon>
        <taxon>Pedobacter</taxon>
    </lineage>
</organism>
<dbReference type="InterPro" id="IPR000043">
    <property type="entry name" value="Adenosylhomocysteinase-like"/>
</dbReference>
<comment type="subcellular location">
    <subcellularLocation>
        <location evidence="4">Cytoplasm</location>
    </subcellularLocation>
</comment>
<evidence type="ECO:0000259" key="7">
    <source>
        <dbReference type="SMART" id="SM00997"/>
    </source>
</evidence>
<proteinExistence type="inferred from homology"/>
<keyword evidence="2 4" id="KW-0554">One-carbon metabolism</keyword>
<feature type="binding site" evidence="4">
    <location>
        <position position="352"/>
    </location>
    <ligand>
        <name>NAD(+)</name>
        <dbReference type="ChEBI" id="CHEBI:57540"/>
    </ligand>
</feature>
<dbReference type="EC" id="3.13.2.1" evidence="4"/>
<evidence type="ECO:0000313" key="8">
    <source>
        <dbReference type="EMBL" id="MFD2730667.1"/>
    </source>
</evidence>
<protein>
    <recommendedName>
        <fullName evidence="4">Adenosylhomocysteinase</fullName>
        <ecNumber evidence="4">3.13.2.1</ecNumber>
    </recommendedName>
    <alternativeName>
        <fullName evidence="4">S-adenosyl-L-homocysteine hydrolase</fullName>
        <shortName evidence="4">AdoHcyase</shortName>
    </alternativeName>
</protein>
<dbReference type="PANTHER" id="PTHR23420:SF0">
    <property type="entry name" value="ADENOSYLHOMOCYSTEINASE"/>
    <property type="match status" value="1"/>
</dbReference>
<evidence type="ECO:0000256" key="4">
    <source>
        <dbReference type="HAMAP-Rule" id="MF_00563"/>
    </source>
</evidence>
<feature type="binding site" evidence="4">
    <location>
        <position position="249"/>
    </location>
    <ligand>
        <name>NAD(+)</name>
        <dbReference type="ChEBI" id="CHEBI:57540"/>
    </ligand>
</feature>
<feature type="binding site" evidence="4">
    <location>
        <position position="284"/>
    </location>
    <ligand>
        <name>NAD(+)</name>
        <dbReference type="ChEBI" id="CHEBI:57540"/>
    </ligand>
</feature>
<evidence type="ECO:0000256" key="6">
    <source>
        <dbReference type="RuleBase" id="RU004166"/>
    </source>
</evidence>
<dbReference type="HAMAP" id="MF_00563">
    <property type="entry name" value="AdoHcyase"/>
    <property type="match status" value="1"/>
</dbReference>
<feature type="binding site" evidence="4">
    <location>
        <position position="196"/>
    </location>
    <ligand>
        <name>substrate</name>
    </ligand>
</feature>
<keyword evidence="4 5" id="KW-0378">Hydrolase</keyword>
<dbReference type="SUPFAM" id="SSF51735">
    <property type="entry name" value="NAD(P)-binding Rossmann-fold domains"/>
    <property type="match status" value="1"/>
</dbReference>
<dbReference type="SMART" id="SM00996">
    <property type="entry name" value="AdoHcyase"/>
    <property type="match status" value="1"/>
</dbReference>
<comment type="pathway">
    <text evidence="4 5">Amino-acid biosynthesis; L-homocysteine biosynthesis; L-homocysteine from S-adenosyl-L-homocysteine: step 1/1.</text>
</comment>
<name>A0ABW5TNV3_9SPHI</name>
<feature type="binding site" evidence="4">
    <location>
        <begin position="305"/>
        <end position="307"/>
    </location>
    <ligand>
        <name>NAD(+)</name>
        <dbReference type="ChEBI" id="CHEBI:57540"/>
    </ligand>
</feature>
<dbReference type="SMART" id="SM00997">
    <property type="entry name" value="AdoHcyase_NAD"/>
    <property type="match status" value="1"/>
</dbReference>